<keyword evidence="2" id="KW-0969">Cilium</keyword>
<evidence type="ECO:0000259" key="1">
    <source>
        <dbReference type="Pfam" id="PF02120"/>
    </source>
</evidence>
<sequence>MNPQVVIDANMLLFKISAAASNTNNIKDGKNKSLSFQDILEKKIDNSKKVDSKDNVLPKRITVVRKDSIASSEKQTEKNEVNLQKDEIAPMEGLNSKNLDTEDNVQSQILQTQIMEFLNLIFNLFKSGENPDKLNLNQLFQSNNIQGIYFSNLQFQSLQTTMNLNQYLSSNNSKMPISQLLQNFAQKIAQNTEDQQMFDFVFAKNNSTNIEKFYKLLGEIIFDKHNQSQFFDIKSNDDSILEVLRKMFGKNKNELKGFNTENKEGILGKILKEIENIIGRSDDQKLINVLNTQNTDTANETLDFIERVSNESGFKKEAFLQQLLQEKETNINEEKIQTKPDVLDLRQHAFMLENKMESIFSFQDDKNIREVRISLINQLAEKISIVNKQNLTTLQVNIKPEWLGNVVIELSKDNSGKIFGNLIVTSPHVKEIIEGSLSNLLTILKDQGINISQLNVSLSGNFNGQQYQDQQRFPQKRNFVVQGSEESSISIESLIYEMSESILNLRA</sequence>
<evidence type="ECO:0000313" key="2">
    <source>
        <dbReference type="EMBL" id="HHS02357.1"/>
    </source>
</evidence>
<dbReference type="Gene3D" id="3.30.750.140">
    <property type="match status" value="1"/>
</dbReference>
<keyword evidence="2" id="KW-0282">Flagellum</keyword>
<dbReference type="CDD" id="cd17470">
    <property type="entry name" value="T3SS_Flik_C"/>
    <property type="match status" value="1"/>
</dbReference>
<name>A0A7C5ZDC3_9FIRM</name>
<dbReference type="Pfam" id="PF02120">
    <property type="entry name" value="Flg_hook"/>
    <property type="match status" value="1"/>
</dbReference>
<dbReference type="InterPro" id="IPR021136">
    <property type="entry name" value="Flagellar_hook_control-like_C"/>
</dbReference>
<dbReference type="EMBL" id="DRUZ01000096">
    <property type="protein sequence ID" value="HHS02357.1"/>
    <property type="molecule type" value="Genomic_DNA"/>
</dbReference>
<proteinExistence type="predicted"/>
<keyword evidence="2" id="KW-0966">Cell projection</keyword>
<organism evidence="2">
    <name type="scientific">Caldicellulosiruptor owensensis</name>
    <dbReference type="NCBI Taxonomy" id="55205"/>
    <lineage>
        <taxon>Bacteria</taxon>
        <taxon>Bacillati</taxon>
        <taxon>Bacillota</taxon>
        <taxon>Bacillota incertae sedis</taxon>
        <taxon>Caldicellulosiruptorales</taxon>
        <taxon>Caldicellulosiruptoraceae</taxon>
        <taxon>Caldicellulosiruptor</taxon>
    </lineage>
</organism>
<feature type="domain" description="Flagellar hook-length control protein-like C-terminal" evidence="1">
    <location>
        <begin position="387"/>
        <end position="463"/>
    </location>
</feature>
<dbReference type="InterPro" id="IPR038610">
    <property type="entry name" value="FliK-like_C_sf"/>
</dbReference>
<comment type="caution">
    <text evidence="2">The sequence shown here is derived from an EMBL/GenBank/DDBJ whole genome shotgun (WGS) entry which is preliminary data.</text>
</comment>
<reference evidence="2" key="1">
    <citation type="journal article" date="2020" name="mSystems">
        <title>Genome- and Community-Level Interaction Insights into Carbon Utilization and Element Cycling Functions of Hydrothermarchaeota in Hydrothermal Sediment.</title>
        <authorList>
            <person name="Zhou Z."/>
            <person name="Liu Y."/>
            <person name="Xu W."/>
            <person name="Pan J."/>
            <person name="Luo Z.H."/>
            <person name="Li M."/>
        </authorList>
    </citation>
    <scope>NUCLEOTIDE SEQUENCE [LARGE SCALE GENOMIC DNA]</scope>
    <source>
        <strain evidence="2">SpSt-102</strain>
    </source>
</reference>
<dbReference type="AlphaFoldDB" id="A0A7C5ZDC3"/>
<accession>A0A7C5ZDC3</accession>
<protein>
    <submittedName>
        <fullName evidence="2">Flagellar hook-length control protein FliK</fullName>
    </submittedName>
</protein>
<gene>
    <name evidence="2" type="ORF">ENL71_07700</name>
</gene>